<reference evidence="2" key="2">
    <citation type="journal article" date="2015" name="Data Brief">
        <title>Shoot transcriptome of the giant reed, Arundo donax.</title>
        <authorList>
            <person name="Barrero R.A."/>
            <person name="Guerrero F.D."/>
            <person name="Moolhuijzen P."/>
            <person name="Goolsby J.A."/>
            <person name="Tidwell J."/>
            <person name="Bellgard S.E."/>
            <person name="Bellgard M.I."/>
        </authorList>
    </citation>
    <scope>NUCLEOTIDE SEQUENCE</scope>
    <source>
        <tissue evidence="2">Shoot tissue taken approximately 20 cm above the soil surface</tissue>
    </source>
</reference>
<protein>
    <submittedName>
        <fullName evidence="2">Uncharacterized protein</fullName>
    </submittedName>
</protein>
<keyword evidence="1" id="KW-0812">Transmembrane</keyword>
<sequence>MYNHVQVHGLFQLRLCTFNERVKIKLKTISFSVGTDTFDCLHYHSTEVYCHRKHSFLLLYHFSTYIFPLQCLFTNSLVWFFSCEINNFLHY</sequence>
<dbReference type="AlphaFoldDB" id="A0A0A9A7Q5"/>
<proteinExistence type="predicted"/>
<keyword evidence="1" id="KW-0472">Membrane</keyword>
<reference evidence="2" key="1">
    <citation type="submission" date="2014-09" db="EMBL/GenBank/DDBJ databases">
        <authorList>
            <person name="Magalhaes I.L.F."/>
            <person name="Oliveira U."/>
            <person name="Santos F.R."/>
            <person name="Vidigal T.H.D.A."/>
            <person name="Brescovit A.D."/>
            <person name="Santos A.J."/>
        </authorList>
    </citation>
    <scope>NUCLEOTIDE SEQUENCE</scope>
    <source>
        <tissue evidence="2">Shoot tissue taken approximately 20 cm above the soil surface</tissue>
    </source>
</reference>
<dbReference type="EMBL" id="GBRH01254828">
    <property type="protein sequence ID" value="JAD43067.1"/>
    <property type="molecule type" value="Transcribed_RNA"/>
</dbReference>
<evidence type="ECO:0000313" key="2">
    <source>
        <dbReference type="EMBL" id="JAD43067.1"/>
    </source>
</evidence>
<organism evidence="2">
    <name type="scientific">Arundo donax</name>
    <name type="common">Giant reed</name>
    <name type="synonym">Donax arundinaceus</name>
    <dbReference type="NCBI Taxonomy" id="35708"/>
    <lineage>
        <taxon>Eukaryota</taxon>
        <taxon>Viridiplantae</taxon>
        <taxon>Streptophyta</taxon>
        <taxon>Embryophyta</taxon>
        <taxon>Tracheophyta</taxon>
        <taxon>Spermatophyta</taxon>
        <taxon>Magnoliopsida</taxon>
        <taxon>Liliopsida</taxon>
        <taxon>Poales</taxon>
        <taxon>Poaceae</taxon>
        <taxon>PACMAD clade</taxon>
        <taxon>Arundinoideae</taxon>
        <taxon>Arundineae</taxon>
        <taxon>Arundo</taxon>
    </lineage>
</organism>
<feature type="transmembrane region" description="Helical" evidence="1">
    <location>
        <begin position="57"/>
        <end position="81"/>
    </location>
</feature>
<accession>A0A0A9A7Q5</accession>
<evidence type="ECO:0000256" key="1">
    <source>
        <dbReference type="SAM" id="Phobius"/>
    </source>
</evidence>
<name>A0A0A9A7Q5_ARUDO</name>
<keyword evidence="1" id="KW-1133">Transmembrane helix</keyword>